<protein>
    <recommendedName>
        <fullName evidence="3">beta-glucosidase</fullName>
        <ecNumber evidence="3">3.2.1.21</ecNumber>
    </recommendedName>
</protein>
<sequence>MTFKINHLLAALLYLVLAGCVTFIGHAQTKEEVAGFTQTYKNQNFEAKVDSIMKLMTLQEKIGQTAMYSGSWDQTGPIIGSNNGKYIREGNMGAMLNAFTVKGTRELQQIAVNETRLGIPLLFGYDVIHGHRTIFPINLGMSTSWDLKMIEESSRIAAEEASAEGLHWTFAPMVDIARDPRWGRVSEGAGEDVYLASQIAKAYVKGFQGDDLSKHNTILACAKHFVAYGAAQAGRDYHTVNMGEDELRNVYLPPFKATVDAGVETFMSAFNELNGIPTSGNKYTLRDILQDEWGFRGFVVSDYTSINEMIQHGFATDSLDAARIGMNAGVDMDMMGSVYRKYLKTLIAEGKVDKALVEDACRRILLAKFKLGLFDDPYRYIDEKREANTKYQPEFLAKAREIAAASLVLLQNKNKALPLSKNTKKIAFIGPLVKDEYDILGNWAAKGDRNGQAVSIFEGVSEYLKPHQILYAKGCDILKEDRSGFTEAIAVSKKADVIVLAMGEGHHMSGEAASRTNLKIPGIQPELIKKIREANPDKKIVLVLMNGRPLNLSDEVNLVDSILEIWFPGTMGGAGVADVLFSAYNPSGKLTMTFPRNVGQVPIYYNMKNTGRPIPEHNPKEDYKSNYIDVPNSPLFPFGHGLSYTTFQYSDLELSSNTLSFSNAITASVTITNSGTMDGHEIVQLYIHDKVGSLTRPVKELKGFQKLFLKKGESKKVTFTISSDDLKFYNNNNQYIAEPGEFEIAIAPSSDFKFKHVFQLN</sequence>
<comment type="similarity">
    <text evidence="2">Belongs to the glycosyl hydrolase 3 family.</text>
</comment>
<dbReference type="PRINTS" id="PR00133">
    <property type="entry name" value="GLHYDRLASE3"/>
</dbReference>
<feature type="chain" id="PRO_5046675588" description="beta-glucosidase" evidence="7">
    <location>
        <begin position="28"/>
        <end position="761"/>
    </location>
</feature>
<keyword evidence="10" id="KW-1185">Reference proteome</keyword>
<keyword evidence="6" id="KW-0326">Glycosidase</keyword>
<dbReference type="InterPro" id="IPR036881">
    <property type="entry name" value="Glyco_hydro_3_C_sf"/>
</dbReference>
<dbReference type="SUPFAM" id="SSF51445">
    <property type="entry name" value="(Trans)glycosidases"/>
    <property type="match status" value="1"/>
</dbReference>
<dbReference type="Proteomes" id="UP001597011">
    <property type="component" value="Unassembled WGS sequence"/>
</dbReference>
<dbReference type="Gene3D" id="3.20.20.300">
    <property type="entry name" value="Glycoside hydrolase, family 3, N-terminal domain"/>
    <property type="match status" value="1"/>
</dbReference>
<evidence type="ECO:0000256" key="5">
    <source>
        <dbReference type="ARBA" id="ARBA00022801"/>
    </source>
</evidence>
<dbReference type="Pfam" id="PF01915">
    <property type="entry name" value="Glyco_hydro_3_C"/>
    <property type="match status" value="1"/>
</dbReference>
<dbReference type="Gene3D" id="3.40.50.1700">
    <property type="entry name" value="Glycoside hydrolase family 3 C-terminal domain"/>
    <property type="match status" value="1"/>
</dbReference>
<feature type="signal peptide" evidence="7">
    <location>
        <begin position="1"/>
        <end position="27"/>
    </location>
</feature>
<gene>
    <name evidence="9" type="ORF">ACFQ0I_05955</name>
</gene>
<dbReference type="InterPro" id="IPR013783">
    <property type="entry name" value="Ig-like_fold"/>
</dbReference>
<dbReference type="Pfam" id="PF14310">
    <property type="entry name" value="Fn3-like"/>
    <property type="match status" value="1"/>
</dbReference>
<dbReference type="PANTHER" id="PTHR30620:SF16">
    <property type="entry name" value="LYSOSOMAL BETA GLUCOSIDASE"/>
    <property type="match status" value="1"/>
</dbReference>
<organism evidence="9 10">
    <name type="scientific">Mariniflexile aquimaris</name>
    <dbReference type="NCBI Taxonomy" id="881009"/>
    <lineage>
        <taxon>Bacteria</taxon>
        <taxon>Pseudomonadati</taxon>
        <taxon>Bacteroidota</taxon>
        <taxon>Flavobacteriia</taxon>
        <taxon>Flavobacteriales</taxon>
        <taxon>Flavobacteriaceae</taxon>
        <taxon>Mariniflexile</taxon>
    </lineage>
</organism>
<dbReference type="EMBL" id="JBHTIB010000008">
    <property type="protein sequence ID" value="MFD0835299.1"/>
    <property type="molecule type" value="Genomic_DNA"/>
</dbReference>
<comment type="caution">
    <text evidence="9">The sequence shown here is derived from an EMBL/GenBank/DDBJ whole genome shotgun (WGS) entry which is preliminary data.</text>
</comment>
<feature type="domain" description="Fibronectin type III-like" evidence="8">
    <location>
        <begin position="681"/>
        <end position="750"/>
    </location>
</feature>
<proteinExistence type="inferred from homology"/>
<dbReference type="InterPro" id="IPR051915">
    <property type="entry name" value="Cellulose_Degrad_GH3"/>
</dbReference>
<accession>A0ABW3BRC0</accession>
<evidence type="ECO:0000313" key="10">
    <source>
        <dbReference type="Proteomes" id="UP001597011"/>
    </source>
</evidence>
<comment type="catalytic activity">
    <reaction evidence="1">
        <text>Hydrolysis of terminal, non-reducing beta-D-glucosyl residues with release of beta-D-glucose.</text>
        <dbReference type="EC" id="3.2.1.21"/>
    </reaction>
</comment>
<dbReference type="PANTHER" id="PTHR30620">
    <property type="entry name" value="PERIPLASMIC BETA-GLUCOSIDASE-RELATED"/>
    <property type="match status" value="1"/>
</dbReference>
<dbReference type="SUPFAM" id="SSF52279">
    <property type="entry name" value="Beta-D-glucan exohydrolase, C-terminal domain"/>
    <property type="match status" value="1"/>
</dbReference>
<dbReference type="InterPro" id="IPR026891">
    <property type="entry name" value="Fn3-like"/>
</dbReference>
<evidence type="ECO:0000256" key="6">
    <source>
        <dbReference type="ARBA" id="ARBA00023295"/>
    </source>
</evidence>
<dbReference type="InterPro" id="IPR036962">
    <property type="entry name" value="Glyco_hydro_3_N_sf"/>
</dbReference>
<dbReference type="RefSeq" id="WP_379940345.1">
    <property type="nucleotide sequence ID" value="NZ_JBHTIB010000008.1"/>
</dbReference>
<reference evidence="10" key="1">
    <citation type="journal article" date="2019" name="Int. J. Syst. Evol. Microbiol.">
        <title>The Global Catalogue of Microorganisms (GCM) 10K type strain sequencing project: providing services to taxonomists for standard genome sequencing and annotation.</title>
        <authorList>
            <consortium name="The Broad Institute Genomics Platform"/>
            <consortium name="The Broad Institute Genome Sequencing Center for Infectious Disease"/>
            <person name="Wu L."/>
            <person name="Ma J."/>
        </authorList>
    </citation>
    <scope>NUCLEOTIDE SEQUENCE [LARGE SCALE GENOMIC DNA]</scope>
    <source>
        <strain evidence="10">CCUG 60529</strain>
    </source>
</reference>
<dbReference type="InterPro" id="IPR002772">
    <property type="entry name" value="Glyco_hydro_3_C"/>
</dbReference>
<evidence type="ECO:0000256" key="7">
    <source>
        <dbReference type="SAM" id="SignalP"/>
    </source>
</evidence>
<evidence type="ECO:0000256" key="2">
    <source>
        <dbReference type="ARBA" id="ARBA00005336"/>
    </source>
</evidence>
<evidence type="ECO:0000259" key="8">
    <source>
        <dbReference type="SMART" id="SM01217"/>
    </source>
</evidence>
<evidence type="ECO:0000256" key="1">
    <source>
        <dbReference type="ARBA" id="ARBA00000448"/>
    </source>
</evidence>
<dbReference type="EC" id="3.2.1.21" evidence="3"/>
<name>A0ABW3BRC0_9FLAO</name>
<dbReference type="Gene3D" id="2.60.40.10">
    <property type="entry name" value="Immunoglobulins"/>
    <property type="match status" value="1"/>
</dbReference>
<keyword evidence="5 9" id="KW-0378">Hydrolase</keyword>
<dbReference type="InterPro" id="IPR017853">
    <property type="entry name" value="GH"/>
</dbReference>
<dbReference type="InterPro" id="IPR001764">
    <property type="entry name" value="Glyco_hydro_3_N"/>
</dbReference>
<evidence type="ECO:0000256" key="3">
    <source>
        <dbReference type="ARBA" id="ARBA00012744"/>
    </source>
</evidence>
<dbReference type="PROSITE" id="PS51257">
    <property type="entry name" value="PROKAR_LIPOPROTEIN"/>
    <property type="match status" value="1"/>
</dbReference>
<dbReference type="SMART" id="SM01217">
    <property type="entry name" value="Fn3_like"/>
    <property type="match status" value="1"/>
</dbReference>
<dbReference type="Pfam" id="PF00933">
    <property type="entry name" value="Glyco_hydro_3"/>
    <property type="match status" value="1"/>
</dbReference>
<dbReference type="GO" id="GO:0016787">
    <property type="term" value="F:hydrolase activity"/>
    <property type="evidence" value="ECO:0007669"/>
    <property type="project" value="UniProtKB-KW"/>
</dbReference>
<keyword evidence="4 7" id="KW-0732">Signal</keyword>
<evidence type="ECO:0000256" key="4">
    <source>
        <dbReference type="ARBA" id="ARBA00022729"/>
    </source>
</evidence>
<evidence type="ECO:0000313" key="9">
    <source>
        <dbReference type="EMBL" id="MFD0835299.1"/>
    </source>
</evidence>